<organism evidence="1">
    <name type="scientific">Alexandrium catenella</name>
    <name type="common">Red tide dinoflagellate</name>
    <name type="synonym">Gonyaulax catenella</name>
    <dbReference type="NCBI Taxonomy" id="2925"/>
    <lineage>
        <taxon>Eukaryota</taxon>
        <taxon>Sar</taxon>
        <taxon>Alveolata</taxon>
        <taxon>Dinophyceae</taxon>
        <taxon>Gonyaulacales</taxon>
        <taxon>Pyrocystaceae</taxon>
        <taxon>Alexandrium</taxon>
    </lineage>
</organism>
<gene>
    <name evidence="1" type="ORF">ACAT0790_LOCUS61713</name>
</gene>
<dbReference type="EMBL" id="HBGE01103557">
    <property type="protein sequence ID" value="CAD9184939.1"/>
    <property type="molecule type" value="Transcribed_RNA"/>
</dbReference>
<name>A0A7S1S579_ALECA</name>
<dbReference type="AlphaFoldDB" id="A0A7S1S579"/>
<dbReference type="PANTHER" id="PTHR42773:SF1">
    <property type="entry name" value="METALLO-BETA-LACTAMASE FAMILY PROTEIN"/>
    <property type="match status" value="1"/>
</dbReference>
<reference evidence="1" key="1">
    <citation type="submission" date="2021-01" db="EMBL/GenBank/DDBJ databases">
        <authorList>
            <person name="Corre E."/>
            <person name="Pelletier E."/>
            <person name="Niang G."/>
            <person name="Scheremetjew M."/>
            <person name="Finn R."/>
            <person name="Kale V."/>
            <person name="Holt S."/>
            <person name="Cochrane G."/>
            <person name="Meng A."/>
            <person name="Brown T."/>
            <person name="Cohen L."/>
        </authorList>
    </citation>
    <scope>NUCLEOTIDE SEQUENCE</scope>
    <source>
        <strain evidence="1">OF101</strain>
    </source>
</reference>
<evidence type="ECO:0000313" key="1">
    <source>
        <dbReference type="EMBL" id="CAD9184939.1"/>
    </source>
</evidence>
<dbReference type="Gene3D" id="3.60.15.10">
    <property type="entry name" value="Ribonuclease Z/Hydroxyacylglutathione hydrolase-like"/>
    <property type="match status" value="1"/>
</dbReference>
<dbReference type="SUPFAM" id="SSF56281">
    <property type="entry name" value="Metallo-hydrolase/oxidoreductase"/>
    <property type="match status" value="1"/>
</dbReference>
<proteinExistence type="predicted"/>
<dbReference type="PANTHER" id="PTHR42773">
    <property type="entry name" value="METALLO-BETA-LACTAMASE-RELATED"/>
    <property type="match status" value="1"/>
</dbReference>
<sequence length="148" mass="16260">MSDHASWKRAFPDAIQVAHCADCPRGSMDVELEGTDPWDDVGGFGGFRAYHVPGHSEGSVFYQSLEHSAVFTGDSIGLWTSRPTGFGAFSRSGRERQAQSLREYVRTAPFCCAVLPGHGRPEYFEGKQELRKFFDVAADGLVGGRSRL</sequence>
<evidence type="ECO:0008006" key="2">
    <source>
        <dbReference type="Google" id="ProtNLM"/>
    </source>
</evidence>
<protein>
    <recommendedName>
        <fullName evidence="2">Metallo-beta-lactamase domain-containing protein</fullName>
    </recommendedName>
</protein>
<accession>A0A7S1S579</accession>
<dbReference type="InterPro" id="IPR036866">
    <property type="entry name" value="RibonucZ/Hydroxyglut_hydro"/>
</dbReference>